<accession>A0A8J2PWC0</accession>
<evidence type="ECO:0000256" key="1">
    <source>
        <dbReference type="SAM" id="MobiDB-lite"/>
    </source>
</evidence>
<evidence type="ECO:0000313" key="3">
    <source>
        <dbReference type="Proteomes" id="UP000708208"/>
    </source>
</evidence>
<dbReference type="Proteomes" id="UP000708208">
    <property type="component" value="Unassembled WGS sequence"/>
</dbReference>
<feature type="non-terminal residue" evidence="2">
    <location>
        <position position="1"/>
    </location>
</feature>
<feature type="compositionally biased region" description="Acidic residues" evidence="1">
    <location>
        <begin position="145"/>
        <end position="155"/>
    </location>
</feature>
<comment type="caution">
    <text evidence="2">The sequence shown here is derived from an EMBL/GenBank/DDBJ whole genome shotgun (WGS) entry which is preliminary data.</text>
</comment>
<feature type="compositionally biased region" description="Polar residues" evidence="1">
    <location>
        <begin position="106"/>
        <end position="144"/>
    </location>
</feature>
<feature type="region of interest" description="Disordered" evidence="1">
    <location>
        <begin position="30"/>
        <end position="67"/>
    </location>
</feature>
<gene>
    <name evidence="2" type="ORF">AFUS01_LOCUS34390</name>
</gene>
<name>A0A8J2PWC0_9HEXA</name>
<proteinExistence type="predicted"/>
<feature type="compositionally biased region" description="Polar residues" evidence="1">
    <location>
        <begin position="49"/>
        <end position="63"/>
    </location>
</feature>
<evidence type="ECO:0000313" key="2">
    <source>
        <dbReference type="EMBL" id="CAG7824220.1"/>
    </source>
</evidence>
<feature type="region of interest" description="Disordered" evidence="1">
    <location>
        <begin position="81"/>
        <end position="161"/>
    </location>
</feature>
<keyword evidence="3" id="KW-1185">Reference proteome</keyword>
<dbReference type="EMBL" id="CAJVCH010532060">
    <property type="protein sequence ID" value="CAG7824220.1"/>
    <property type="molecule type" value="Genomic_DNA"/>
</dbReference>
<reference evidence="2" key="1">
    <citation type="submission" date="2021-06" db="EMBL/GenBank/DDBJ databases">
        <authorList>
            <person name="Hodson N. C."/>
            <person name="Mongue J. A."/>
            <person name="Jaron S. K."/>
        </authorList>
    </citation>
    <scope>NUCLEOTIDE SEQUENCE</scope>
</reference>
<protein>
    <submittedName>
        <fullName evidence="2">Uncharacterized protein</fullName>
    </submittedName>
</protein>
<organism evidence="2 3">
    <name type="scientific">Allacma fusca</name>
    <dbReference type="NCBI Taxonomy" id="39272"/>
    <lineage>
        <taxon>Eukaryota</taxon>
        <taxon>Metazoa</taxon>
        <taxon>Ecdysozoa</taxon>
        <taxon>Arthropoda</taxon>
        <taxon>Hexapoda</taxon>
        <taxon>Collembola</taxon>
        <taxon>Symphypleona</taxon>
        <taxon>Sminthuridae</taxon>
        <taxon>Allacma</taxon>
    </lineage>
</organism>
<sequence>GSGVIRLNYRAADNVGSQAGVSCQFTSSVNLNTHKKSESTARPGENDSMELNNASGESSSLQETPMKEMKVQEALVKEDRNLVPAKQLDPNVVETPVAPPTIPPCNMNSVTLTSNPSDPVSVANPSQIDQNPKVPTTNINIQEDSQNEIEDDDPMDGSSEQGLQYATEGQIFIVSLLCITLLLCYC</sequence>
<dbReference type="AlphaFoldDB" id="A0A8J2PWC0"/>